<dbReference type="PRINTS" id="PR00332">
    <property type="entry name" value="HISTRIAD"/>
</dbReference>
<feature type="domain" description="HIT" evidence="4">
    <location>
        <begin position="5"/>
        <end position="114"/>
    </location>
</feature>
<dbReference type="OrthoDB" id="9784774at2"/>
<dbReference type="AlphaFoldDB" id="M5E2U1"/>
<evidence type="ECO:0000256" key="1">
    <source>
        <dbReference type="PIRSR" id="PIRSR601310-1"/>
    </source>
</evidence>
<evidence type="ECO:0000256" key="2">
    <source>
        <dbReference type="PIRSR" id="PIRSR601310-3"/>
    </source>
</evidence>
<dbReference type="Gene3D" id="3.30.428.10">
    <property type="entry name" value="HIT-like"/>
    <property type="match status" value="1"/>
</dbReference>
<protein>
    <submittedName>
        <fullName evidence="5">Bis(5'-nucleosyl)-tetraphosphatase (Asymmetrical)</fullName>
        <ecNumber evidence="5">3.6.1.17</ecNumber>
    </submittedName>
</protein>
<dbReference type="PROSITE" id="PS51084">
    <property type="entry name" value="HIT_2"/>
    <property type="match status" value="1"/>
</dbReference>
<dbReference type="InterPro" id="IPR036265">
    <property type="entry name" value="HIT-like_sf"/>
</dbReference>
<dbReference type="Proteomes" id="UP000012063">
    <property type="component" value="Unassembled WGS sequence"/>
</dbReference>
<feature type="active site" description="Tele-AMP-histidine intermediate" evidence="1">
    <location>
        <position position="100"/>
    </location>
</feature>
<dbReference type="FunCoup" id="M5E2U1">
    <property type="interactions" value="400"/>
</dbReference>
<dbReference type="InterPro" id="IPR019808">
    <property type="entry name" value="Histidine_triad_CS"/>
</dbReference>
<accession>M5E2U1</accession>
<dbReference type="PANTHER" id="PTHR23089">
    <property type="entry name" value="HISTIDINE TRIAD HIT PROTEIN"/>
    <property type="match status" value="1"/>
</dbReference>
<dbReference type="InterPro" id="IPR001310">
    <property type="entry name" value="Histidine_triad_HIT"/>
</dbReference>
<evidence type="ECO:0000256" key="3">
    <source>
        <dbReference type="PROSITE-ProRule" id="PRU00464"/>
    </source>
</evidence>
<keyword evidence="6" id="KW-1185">Reference proteome</keyword>
<dbReference type="PROSITE" id="PS00892">
    <property type="entry name" value="HIT_1"/>
    <property type="match status" value="1"/>
</dbReference>
<sequence>MKDCLFCKIAAGEMETDFVYQDEKVVAFKDLNPQAPVHLLIVPKKHISDLNNLKSEDSELVGHIYQVAKKMAAKFEIADSGYRLVSNCGDDGGQTVYHIHFHLLGGRKLQWPPG</sequence>
<reference evidence="6" key="1">
    <citation type="journal article" date="2013" name="Genome Announc.">
        <title>Genome Sequence of Halanaerobium saccharolyticum subsp. saccharolyticum Strain DSM 6643T, a Halophilic Hydrogen-Producing Bacterium.</title>
        <authorList>
            <person name="Kivisto A."/>
            <person name="Larjo A."/>
            <person name="Ciranna A."/>
            <person name="Santala V."/>
            <person name="Roos C."/>
            <person name="Karp M."/>
        </authorList>
    </citation>
    <scope>NUCLEOTIDE SEQUENCE [LARGE SCALE GENOMIC DNA]</scope>
    <source>
        <strain evidence="6">DSM 6643</strain>
    </source>
</reference>
<dbReference type="RefSeq" id="WP_005489735.1">
    <property type="nucleotide sequence ID" value="NZ_CAUI01000023.1"/>
</dbReference>
<organism evidence="5 6">
    <name type="scientific">Halanaerobium saccharolyticum subsp. saccharolyticum DSM 6643</name>
    <dbReference type="NCBI Taxonomy" id="1293054"/>
    <lineage>
        <taxon>Bacteria</taxon>
        <taxon>Bacillati</taxon>
        <taxon>Bacillota</taxon>
        <taxon>Clostridia</taxon>
        <taxon>Halanaerobiales</taxon>
        <taxon>Halanaerobiaceae</taxon>
        <taxon>Halanaerobium</taxon>
    </lineage>
</organism>
<dbReference type="EMBL" id="CAUI01000023">
    <property type="protein sequence ID" value="CCU80461.1"/>
    <property type="molecule type" value="Genomic_DNA"/>
</dbReference>
<dbReference type="InterPro" id="IPR011146">
    <property type="entry name" value="HIT-like"/>
</dbReference>
<dbReference type="Pfam" id="PF11969">
    <property type="entry name" value="DcpS_C"/>
    <property type="match status" value="1"/>
</dbReference>
<dbReference type="InParanoid" id="M5E2U1"/>
<evidence type="ECO:0000259" key="4">
    <source>
        <dbReference type="PROSITE" id="PS51084"/>
    </source>
</evidence>
<dbReference type="STRING" id="1293054.HSACCH_02053"/>
<keyword evidence="5" id="KW-0378">Hydrolase</keyword>
<proteinExistence type="predicted"/>
<evidence type="ECO:0000313" key="6">
    <source>
        <dbReference type="Proteomes" id="UP000012063"/>
    </source>
</evidence>
<dbReference type="eggNOG" id="COG0537">
    <property type="taxonomic scope" value="Bacteria"/>
</dbReference>
<dbReference type="GO" id="GO:0004081">
    <property type="term" value="F:bis(5'-nucleosyl)-tetraphosphatase (asymmetrical) activity"/>
    <property type="evidence" value="ECO:0007669"/>
    <property type="project" value="UniProtKB-EC"/>
</dbReference>
<name>M5E2U1_9FIRM</name>
<gene>
    <name evidence="5" type="ORF">HSACCH_02053</name>
</gene>
<dbReference type="EC" id="3.6.1.17" evidence="5"/>
<dbReference type="SUPFAM" id="SSF54197">
    <property type="entry name" value="HIT-like"/>
    <property type="match status" value="1"/>
</dbReference>
<feature type="short sequence motif" description="Histidine triad motif" evidence="2 3">
    <location>
        <begin position="98"/>
        <end position="102"/>
    </location>
</feature>
<evidence type="ECO:0000313" key="5">
    <source>
        <dbReference type="EMBL" id="CCU80461.1"/>
    </source>
</evidence>
<comment type="caution">
    <text evidence="5">The sequence shown here is derived from an EMBL/GenBank/DDBJ whole genome shotgun (WGS) entry which is preliminary data.</text>
</comment>
<dbReference type="CDD" id="cd01276">
    <property type="entry name" value="PKCI_related"/>
    <property type="match status" value="1"/>
</dbReference>